<dbReference type="Gene3D" id="3.30.420.10">
    <property type="entry name" value="Ribonuclease H-like superfamily/Ribonuclease H"/>
    <property type="match status" value="1"/>
</dbReference>
<dbReference type="Pfam" id="PF00665">
    <property type="entry name" value="rve"/>
    <property type="match status" value="1"/>
</dbReference>
<evidence type="ECO:0000259" key="1">
    <source>
        <dbReference type="PROSITE" id="PS50878"/>
    </source>
</evidence>
<dbReference type="InterPro" id="IPR036397">
    <property type="entry name" value="RNaseH_sf"/>
</dbReference>
<dbReference type="InterPro" id="IPR001584">
    <property type="entry name" value="Integrase_cat-core"/>
</dbReference>
<dbReference type="FunFam" id="1.10.340.70:FF:000001">
    <property type="entry name" value="Retrovirus-related Pol polyprotein from transposon gypsy-like Protein"/>
    <property type="match status" value="1"/>
</dbReference>
<organism evidence="3 4">
    <name type="scientific">Stichopus japonicus</name>
    <name type="common">Sea cucumber</name>
    <dbReference type="NCBI Taxonomy" id="307972"/>
    <lineage>
        <taxon>Eukaryota</taxon>
        <taxon>Metazoa</taxon>
        <taxon>Echinodermata</taxon>
        <taxon>Eleutherozoa</taxon>
        <taxon>Echinozoa</taxon>
        <taxon>Holothuroidea</taxon>
        <taxon>Aspidochirotacea</taxon>
        <taxon>Aspidochirotida</taxon>
        <taxon>Stichopodidae</taxon>
        <taxon>Apostichopus</taxon>
    </lineage>
</organism>
<sequence length="525" mass="59945">MPVGSKKNNTDYRFVVDYRRLNACTELEAHPLPTTEESLDSIGVQNPKYFTCLDLQSGFHQILLDPNSRPYTAFRCHLGLFQYKRLPMGLKNSPVTFQRVMETVLRGLTWKSCLVYMDDIIIFSNNFADHISHIRGVFQRLRCANLKLRLDKCQFAKAEIRYLGHVVSSQGILPDPDKLKAANKIFVVVDHSALQWLLSMKEPSGKFARWIVFLQAYDFKVKYRPGRVHSNADALSRRVYETEPQISHVGQNSLSPTQTSNCPIDGAFDRNTLVRHQREDAKLIRMINYIEKDILKGDTNECRAILLTASQYFIDDQVLYHVVTGGKTKRTSKTGQGNVIQVVVPRALVNTVLTEMHDSSITGGHYGISRTIEKTRYRYFWEGMYKDIVNWVKSCKECNQRNRPVYPVRAHLQPLPVTGPFQRVGTDILGPLPVCQDTGNKYVLVFIDSFTKYVELVPLPNITARTIATAFIDRIICRHGAPESLHSDRGSNFLSRIVAEVCKLFEIRKTQIHPITHNATVKVNE</sequence>
<evidence type="ECO:0000313" key="4">
    <source>
        <dbReference type="Proteomes" id="UP000230750"/>
    </source>
</evidence>
<evidence type="ECO:0000313" key="3">
    <source>
        <dbReference type="EMBL" id="PIK33227.1"/>
    </source>
</evidence>
<dbReference type="PROSITE" id="PS50994">
    <property type="entry name" value="INTEGRASE"/>
    <property type="match status" value="1"/>
</dbReference>
<dbReference type="InterPro" id="IPR000477">
    <property type="entry name" value="RT_dom"/>
</dbReference>
<proteinExistence type="predicted"/>
<dbReference type="AlphaFoldDB" id="A0A2G8JBV8"/>
<dbReference type="PROSITE" id="PS50878">
    <property type="entry name" value="RT_POL"/>
    <property type="match status" value="1"/>
</dbReference>
<feature type="domain" description="Reverse transcriptase" evidence="1">
    <location>
        <begin position="1"/>
        <end position="167"/>
    </location>
</feature>
<dbReference type="Gene3D" id="3.10.10.10">
    <property type="entry name" value="HIV Type 1 Reverse Transcriptase, subunit A, domain 1"/>
    <property type="match status" value="1"/>
</dbReference>
<dbReference type="InterPro" id="IPR012337">
    <property type="entry name" value="RNaseH-like_sf"/>
</dbReference>
<reference evidence="3 4" key="1">
    <citation type="journal article" date="2017" name="PLoS Biol.">
        <title>The sea cucumber genome provides insights into morphological evolution and visceral regeneration.</title>
        <authorList>
            <person name="Zhang X."/>
            <person name="Sun L."/>
            <person name="Yuan J."/>
            <person name="Sun Y."/>
            <person name="Gao Y."/>
            <person name="Zhang L."/>
            <person name="Li S."/>
            <person name="Dai H."/>
            <person name="Hamel J.F."/>
            <person name="Liu C."/>
            <person name="Yu Y."/>
            <person name="Liu S."/>
            <person name="Lin W."/>
            <person name="Guo K."/>
            <person name="Jin S."/>
            <person name="Xu P."/>
            <person name="Storey K.B."/>
            <person name="Huan P."/>
            <person name="Zhang T."/>
            <person name="Zhou Y."/>
            <person name="Zhang J."/>
            <person name="Lin C."/>
            <person name="Li X."/>
            <person name="Xing L."/>
            <person name="Huo D."/>
            <person name="Sun M."/>
            <person name="Wang L."/>
            <person name="Mercier A."/>
            <person name="Li F."/>
            <person name="Yang H."/>
            <person name="Xiang J."/>
        </authorList>
    </citation>
    <scope>NUCLEOTIDE SEQUENCE [LARGE SCALE GENOMIC DNA]</scope>
    <source>
        <strain evidence="3">Shaxun</strain>
        <tissue evidence="3">Muscle</tissue>
    </source>
</reference>
<comment type="caution">
    <text evidence="3">The sequence shown here is derived from an EMBL/GenBank/DDBJ whole genome shotgun (WGS) entry which is preliminary data.</text>
</comment>
<dbReference type="InterPro" id="IPR050951">
    <property type="entry name" value="Retrovirus_Pol_polyprotein"/>
</dbReference>
<dbReference type="SUPFAM" id="SSF53098">
    <property type="entry name" value="Ribonuclease H-like"/>
    <property type="match status" value="1"/>
</dbReference>
<dbReference type="OrthoDB" id="8193822at2759"/>
<evidence type="ECO:0000259" key="2">
    <source>
        <dbReference type="PROSITE" id="PS50994"/>
    </source>
</evidence>
<gene>
    <name evidence="3" type="ORF">BSL78_29961</name>
</gene>
<dbReference type="EMBL" id="MRZV01002679">
    <property type="protein sequence ID" value="PIK33227.1"/>
    <property type="molecule type" value="Genomic_DNA"/>
</dbReference>
<dbReference type="GO" id="GO:0003676">
    <property type="term" value="F:nucleic acid binding"/>
    <property type="evidence" value="ECO:0007669"/>
    <property type="project" value="InterPro"/>
</dbReference>
<name>A0A2G8JBV8_STIJA</name>
<dbReference type="Gene3D" id="3.30.70.270">
    <property type="match status" value="1"/>
</dbReference>
<dbReference type="CDD" id="cd01647">
    <property type="entry name" value="RT_LTR"/>
    <property type="match status" value="1"/>
</dbReference>
<dbReference type="Proteomes" id="UP000230750">
    <property type="component" value="Unassembled WGS sequence"/>
</dbReference>
<dbReference type="SUPFAM" id="SSF56672">
    <property type="entry name" value="DNA/RNA polymerases"/>
    <property type="match status" value="1"/>
</dbReference>
<dbReference type="Gene3D" id="1.10.340.70">
    <property type="match status" value="1"/>
</dbReference>
<dbReference type="Pfam" id="PF17921">
    <property type="entry name" value="Integrase_H2C2"/>
    <property type="match status" value="1"/>
</dbReference>
<dbReference type="GO" id="GO:0015074">
    <property type="term" value="P:DNA integration"/>
    <property type="evidence" value="ECO:0007669"/>
    <property type="project" value="InterPro"/>
</dbReference>
<dbReference type="InterPro" id="IPR041588">
    <property type="entry name" value="Integrase_H2C2"/>
</dbReference>
<feature type="domain" description="Integrase catalytic" evidence="2">
    <location>
        <begin position="416"/>
        <end position="525"/>
    </location>
</feature>
<dbReference type="PANTHER" id="PTHR37984:SF5">
    <property type="entry name" value="PROTEIN NYNRIN-LIKE"/>
    <property type="match status" value="1"/>
</dbReference>
<evidence type="ECO:0008006" key="5">
    <source>
        <dbReference type="Google" id="ProtNLM"/>
    </source>
</evidence>
<dbReference type="InterPro" id="IPR043502">
    <property type="entry name" value="DNA/RNA_pol_sf"/>
</dbReference>
<keyword evidence="4" id="KW-1185">Reference proteome</keyword>
<dbReference type="InterPro" id="IPR043128">
    <property type="entry name" value="Rev_trsase/Diguanyl_cyclase"/>
</dbReference>
<accession>A0A2G8JBV8</accession>
<dbReference type="Pfam" id="PF00078">
    <property type="entry name" value="RVT_1"/>
    <property type="match status" value="1"/>
</dbReference>
<protein>
    <recommendedName>
        <fullName evidence="5">Integrase catalytic domain-containing protein</fullName>
    </recommendedName>
</protein>
<dbReference type="PANTHER" id="PTHR37984">
    <property type="entry name" value="PROTEIN CBG26694"/>
    <property type="match status" value="1"/>
</dbReference>